<dbReference type="KEGG" id="soa:G3M56_004270"/>
<gene>
    <name evidence="1" type="ORF">G3M56_004270</name>
</gene>
<dbReference type="Proteomes" id="UP000475117">
    <property type="component" value="Chromosome"/>
</dbReference>
<keyword evidence="2" id="KW-1185">Reference proteome</keyword>
<proteinExistence type="predicted"/>
<organism evidence="1 2">
    <name type="scientific">Sulfuriroseicoccus oceanibius</name>
    <dbReference type="NCBI Taxonomy" id="2707525"/>
    <lineage>
        <taxon>Bacteria</taxon>
        <taxon>Pseudomonadati</taxon>
        <taxon>Verrucomicrobiota</taxon>
        <taxon>Verrucomicrobiia</taxon>
        <taxon>Verrucomicrobiales</taxon>
        <taxon>Verrucomicrobiaceae</taxon>
        <taxon>Sulfuriroseicoccus</taxon>
    </lineage>
</organism>
<dbReference type="EMBL" id="CP066776">
    <property type="protein sequence ID" value="QQL45806.1"/>
    <property type="molecule type" value="Genomic_DNA"/>
</dbReference>
<dbReference type="RefSeq" id="WP_164364477.1">
    <property type="nucleotide sequence ID" value="NZ_CP066776.1"/>
</dbReference>
<reference evidence="1 2" key="1">
    <citation type="submission" date="2020-12" db="EMBL/GenBank/DDBJ databases">
        <title>Sulforoseuscoccus oceanibium gen. nov., sp. nov., a representative of the phylum Verrucomicrobia with special cytoplasmic membrane, and proposal of Sulforoseuscoccusaceae fam. nov.</title>
        <authorList>
            <person name="Xi F."/>
        </authorList>
    </citation>
    <scope>NUCLEOTIDE SEQUENCE [LARGE SCALE GENOMIC DNA]</scope>
    <source>
        <strain evidence="1 2">T37</strain>
    </source>
</reference>
<name>A0A6B3LBW4_9BACT</name>
<dbReference type="AlphaFoldDB" id="A0A6B3LBW4"/>
<sequence length="250" mass="27196">MIASVLGWASFLLALGLALWVVWIHRRGRQDPWLRVVNCPVRRTLAPATPDTEWRAVVGSALTAGMRVDAIEWSLAHDQGAEVRVADGFDAPDGWRTIRHDEGQALRVTMPGDGWADALERVGGAVGLRNDSPVADWIEWSAAALPSGNDLMWERARLVLRAPQVTIEVPLREAWAGPVSGQWRERVRDMDATGLLVALALLGSVGLVVTGSLVAMAAGVIGLVALSGACKFVFMSRRSDPTREQFLQNY</sequence>
<accession>A0A6B3LBW4</accession>
<protein>
    <submittedName>
        <fullName evidence="1">Uncharacterized protein</fullName>
    </submittedName>
</protein>
<evidence type="ECO:0000313" key="1">
    <source>
        <dbReference type="EMBL" id="QQL45806.1"/>
    </source>
</evidence>
<evidence type="ECO:0000313" key="2">
    <source>
        <dbReference type="Proteomes" id="UP000475117"/>
    </source>
</evidence>